<protein>
    <recommendedName>
        <fullName evidence="3">GerMN domain-containing protein</fullName>
    </recommendedName>
</protein>
<proteinExistence type="predicted"/>
<dbReference type="OrthoDB" id="2046760at2"/>
<dbReference type="RefSeq" id="WP_012200466.1">
    <property type="nucleotide sequence ID" value="NC_010001.1"/>
</dbReference>
<dbReference type="HOGENOM" id="CLU_1465808_0_0_9"/>
<evidence type="ECO:0008006" key="3">
    <source>
        <dbReference type="Google" id="ProtNLM"/>
    </source>
</evidence>
<reference evidence="2" key="1">
    <citation type="submission" date="2007-11" db="EMBL/GenBank/DDBJ databases">
        <title>Complete genome sequence of Clostridium phytofermentans ISDg.</title>
        <authorList>
            <person name="Leschine S.B."/>
            <person name="Warnick T.A."/>
            <person name="Blanchard J.L."/>
            <person name="Schnell D.J."/>
            <person name="Petit E.L."/>
            <person name="LaTouf W.G."/>
            <person name="Copeland A."/>
            <person name="Lucas S."/>
            <person name="Lapidus A."/>
            <person name="Barry K."/>
            <person name="Glavina del Rio T."/>
            <person name="Dalin E."/>
            <person name="Tice H."/>
            <person name="Pitluck S."/>
            <person name="Kiss H."/>
            <person name="Brettin T."/>
            <person name="Bruce D."/>
            <person name="Detter J.C."/>
            <person name="Han C."/>
            <person name="Kuske C."/>
            <person name="Schmutz J."/>
            <person name="Larimer F."/>
            <person name="Land M."/>
            <person name="Hauser L."/>
            <person name="Kyrpides N."/>
            <person name="Kim E.A."/>
            <person name="Richardson P."/>
        </authorList>
    </citation>
    <scope>NUCLEOTIDE SEQUENCE [LARGE SCALE GENOMIC DNA]</scope>
    <source>
        <strain evidence="2">ATCC 700394 / DSM 18823 / ISDg</strain>
    </source>
</reference>
<accession>A9KLR9</accession>
<sequence length="184" mass="20386" precursor="true">MKNKKLVGLVSVVFLCMVFVWGCSAPKNVKQDQEPIHTTVPTITQITNTPEIQINEKELSIYSISAETAEKISVIAMVPPDTEITPELIVDKVVESMEDESFTIGIDSVTTKDDMVIVSFTGDQPPVKNVGSSIEAEILDAIAQSLLDNLSDTYHKVIFRVMDGPYASGHFEFDINQVYMETKQ</sequence>
<evidence type="ECO:0000313" key="1">
    <source>
        <dbReference type="EMBL" id="ABX42813.1"/>
    </source>
</evidence>
<dbReference type="STRING" id="357809.Cphy_2452"/>
<name>A9KLR9_LACP7</name>
<dbReference type="EMBL" id="CP000885">
    <property type="protein sequence ID" value="ABX42813.1"/>
    <property type="molecule type" value="Genomic_DNA"/>
</dbReference>
<dbReference type="Proteomes" id="UP000000370">
    <property type="component" value="Chromosome"/>
</dbReference>
<keyword evidence="2" id="KW-1185">Reference proteome</keyword>
<organism evidence="1 2">
    <name type="scientific">Lachnoclostridium phytofermentans (strain ATCC 700394 / DSM 18823 / ISDg)</name>
    <name type="common">Clostridium phytofermentans</name>
    <dbReference type="NCBI Taxonomy" id="357809"/>
    <lineage>
        <taxon>Bacteria</taxon>
        <taxon>Bacillati</taxon>
        <taxon>Bacillota</taxon>
        <taxon>Clostridia</taxon>
        <taxon>Lachnospirales</taxon>
        <taxon>Lachnospiraceae</taxon>
    </lineage>
</organism>
<dbReference type="KEGG" id="cpy:Cphy_2452"/>
<dbReference type="eggNOG" id="ENOG50348TS">
    <property type="taxonomic scope" value="Bacteria"/>
</dbReference>
<evidence type="ECO:0000313" key="2">
    <source>
        <dbReference type="Proteomes" id="UP000000370"/>
    </source>
</evidence>
<dbReference type="AlphaFoldDB" id="A9KLR9"/>
<gene>
    <name evidence="1" type="ordered locus">Cphy_2452</name>
</gene>